<dbReference type="RefSeq" id="WP_315952454.1">
    <property type="nucleotide sequence ID" value="NZ_JAWCUD010000004.1"/>
</dbReference>
<sequence length="88" mass="9744">MNDWTSREDYNAGQMPLQLSIEEGEDRGGIEHNSVNKGIVNQSDQNSAGTLFSLKTSHPLAVGRHQVDVVLRIGERIIWKKSAEIAAK</sequence>
<proteinExistence type="predicted"/>
<dbReference type="EMBL" id="JAWCUD010000004">
    <property type="protein sequence ID" value="MDU0202362.1"/>
    <property type="molecule type" value="Genomic_DNA"/>
</dbReference>
<gene>
    <name evidence="1" type="ORF">RQP52_14755</name>
</gene>
<comment type="caution">
    <text evidence="1">The sequence shown here is derived from an EMBL/GenBank/DDBJ whole genome shotgun (WGS) entry which is preliminary data.</text>
</comment>
<evidence type="ECO:0000313" key="1">
    <source>
        <dbReference type="EMBL" id="MDU0202362.1"/>
    </source>
</evidence>
<protein>
    <submittedName>
        <fullName evidence="1">Uncharacterized protein</fullName>
    </submittedName>
</protein>
<evidence type="ECO:0000313" key="2">
    <source>
        <dbReference type="Proteomes" id="UP001260980"/>
    </source>
</evidence>
<organism evidence="1 2">
    <name type="scientific">Paenibacillus violae</name>
    <dbReference type="NCBI Taxonomy" id="3077234"/>
    <lineage>
        <taxon>Bacteria</taxon>
        <taxon>Bacillati</taxon>
        <taxon>Bacillota</taxon>
        <taxon>Bacilli</taxon>
        <taxon>Bacillales</taxon>
        <taxon>Paenibacillaceae</taxon>
        <taxon>Paenibacillus</taxon>
    </lineage>
</organism>
<keyword evidence="2" id="KW-1185">Reference proteome</keyword>
<reference evidence="1 2" key="1">
    <citation type="submission" date="2023-10" db="EMBL/GenBank/DDBJ databases">
        <title>Paenibacillus strain PFR10 Genome sequencing and assembly.</title>
        <authorList>
            <person name="Kim I."/>
        </authorList>
    </citation>
    <scope>NUCLEOTIDE SEQUENCE [LARGE SCALE GENOMIC DNA]</scope>
    <source>
        <strain evidence="1 2">PFR10</strain>
    </source>
</reference>
<name>A0ABU3RET6_9BACL</name>
<dbReference type="Proteomes" id="UP001260980">
    <property type="component" value="Unassembled WGS sequence"/>
</dbReference>
<accession>A0ABU3RET6</accession>